<keyword evidence="5" id="KW-1185">Reference proteome</keyword>
<feature type="region of interest" description="Disordered" evidence="1">
    <location>
        <begin position="140"/>
        <end position="160"/>
    </location>
</feature>
<dbReference type="OrthoDB" id="3519019at2759"/>
<keyword evidence="2" id="KW-0812">Transmembrane</keyword>
<feature type="signal peptide" evidence="3">
    <location>
        <begin position="1"/>
        <end position="16"/>
    </location>
</feature>
<organism evidence="4 5">
    <name type="scientific">Clohesyomyces aquaticus</name>
    <dbReference type="NCBI Taxonomy" id="1231657"/>
    <lineage>
        <taxon>Eukaryota</taxon>
        <taxon>Fungi</taxon>
        <taxon>Dikarya</taxon>
        <taxon>Ascomycota</taxon>
        <taxon>Pezizomycotina</taxon>
        <taxon>Dothideomycetes</taxon>
        <taxon>Pleosporomycetidae</taxon>
        <taxon>Pleosporales</taxon>
        <taxon>Lindgomycetaceae</taxon>
        <taxon>Clohesyomyces</taxon>
    </lineage>
</organism>
<evidence type="ECO:0000313" key="4">
    <source>
        <dbReference type="EMBL" id="ORY08605.1"/>
    </source>
</evidence>
<evidence type="ECO:0000256" key="1">
    <source>
        <dbReference type="SAM" id="MobiDB-lite"/>
    </source>
</evidence>
<keyword evidence="2" id="KW-1133">Transmembrane helix</keyword>
<name>A0A1Y1ZFI8_9PLEO</name>
<evidence type="ECO:0000256" key="3">
    <source>
        <dbReference type="SAM" id="SignalP"/>
    </source>
</evidence>
<protein>
    <submittedName>
        <fullName evidence="4">Uncharacterized protein</fullName>
    </submittedName>
</protein>
<feature type="chain" id="PRO_5013163936" evidence="3">
    <location>
        <begin position="17"/>
        <end position="176"/>
    </location>
</feature>
<reference evidence="4 5" key="1">
    <citation type="submission" date="2016-07" db="EMBL/GenBank/DDBJ databases">
        <title>Pervasive Adenine N6-methylation of Active Genes in Fungi.</title>
        <authorList>
            <consortium name="DOE Joint Genome Institute"/>
            <person name="Mondo S.J."/>
            <person name="Dannebaum R.O."/>
            <person name="Kuo R.C."/>
            <person name="Labutti K."/>
            <person name="Haridas S."/>
            <person name="Kuo A."/>
            <person name="Salamov A."/>
            <person name="Ahrendt S.R."/>
            <person name="Lipzen A."/>
            <person name="Sullivan W."/>
            <person name="Andreopoulos W.B."/>
            <person name="Clum A."/>
            <person name="Lindquist E."/>
            <person name="Daum C."/>
            <person name="Ramamoorthy G.K."/>
            <person name="Gryganskyi A."/>
            <person name="Culley D."/>
            <person name="Magnuson J.K."/>
            <person name="James T.Y."/>
            <person name="O'Malley M.A."/>
            <person name="Stajich J.E."/>
            <person name="Spatafora J.W."/>
            <person name="Visel A."/>
            <person name="Grigoriev I.V."/>
        </authorList>
    </citation>
    <scope>NUCLEOTIDE SEQUENCE [LARGE SCALE GENOMIC DNA]</scope>
    <source>
        <strain evidence="4 5">CBS 115471</strain>
    </source>
</reference>
<accession>A0A1Y1ZFI8</accession>
<keyword evidence="2" id="KW-0472">Membrane</keyword>
<comment type="caution">
    <text evidence="4">The sequence shown here is derived from an EMBL/GenBank/DDBJ whole genome shotgun (WGS) entry which is preliminary data.</text>
</comment>
<sequence>MSFVFMILSIISRDWARQNHYDPSLDQLAWKAPIFANFRSPFVVCSPKFTGPDIRNATTISLTCLRYRPYGFGKTSCETVFATQSYQAAVTGDERLCQQIHCAGNLMIASSVFSGISLVLMLAMCIASIWSMYKRQHNSTDGAQTEEARSKEEQHDPPRRSDRGICACIIPYMCLF</sequence>
<dbReference type="Proteomes" id="UP000193144">
    <property type="component" value="Unassembled WGS sequence"/>
</dbReference>
<dbReference type="AlphaFoldDB" id="A0A1Y1ZFI8"/>
<keyword evidence="3" id="KW-0732">Signal</keyword>
<gene>
    <name evidence="4" type="ORF">BCR34DRAFT_616332</name>
</gene>
<proteinExistence type="predicted"/>
<evidence type="ECO:0000256" key="2">
    <source>
        <dbReference type="SAM" id="Phobius"/>
    </source>
</evidence>
<evidence type="ECO:0000313" key="5">
    <source>
        <dbReference type="Proteomes" id="UP000193144"/>
    </source>
</evidence>
<dbReference type="EMBL" id="MCFA01000098">
    <property type="protein sequence ID" value="ORY08605.1"/>
    <property type="molecule type" value="Genomic_DNA"/>
</dbReference>
<feature type="transmembrane region" description="Helical" evidence="2">
    <location>
        <begin position="106"/>
        <end position="130"/>
    </location>
</feature>
<feature type="compositionally biased region" description="Basic and acidic residues" evidence="1">
    <location>
        <begin position="146"/>
        <end position="160"/>
    </location>
</feature>